<evidence type="ECO:0000256" key="5">
    <source>
        <dbReference type="SAM" id="MobiDB-lite"/>
    </source>
</evidence>
<comment type="similarity">
    <text evidence="1">Belongs to the UPF0545 family.</text>
</comment>
<feature type="compositionally biased region" description="Basic and acidic residues" evidence="5">
    <location>
        <begin position="7"/>
        <end position="18"/>
    </location>
</feature>
<accession>A0ABD0TH13</accession>
<dbReference type="EMBL" id="JBEDNZ010000005">
    <property type="protein sequence ID" value="KAL0842307.1"/>
    <property type="molecule type" value="Genomic_DNA"/>
</dbReference>
<dbReference type="Proteomes" id="UP001549921">
    <property type="component" value="Unassembled WGS sequence"/>
</dbReference>
<organism evidence="6 7">
    <name type="scientific">Loxostege sticticalis</name>
    <name type="common">Beet webworm moth</name>
    <dbReference type="NCBI Taxonomy" id="481309"/>
    <lineage>
        <taxon>Eukaryota</taxon>
        <taxon>Metazoa</taxon>
        <taxon>Ecdysozoa</taxon>
        <taxon>Arthropoda</taxon>
        <taxon>Hexapoda</taxon>
        <taxon>Insecta</taxon>
        <taxon>Pterygota</taxon>
        <taxon>Neoptera</taxon>
        <taxon>Endopterygota</taxon>
        <taxon>Lepidoptera</taxon>
        <taxon>Glossata</taxon>
        <taxon>Ditrysia</taxon>
        <taxon>Pyraloidea</taxon>
        <taxon>Crambidae</taxon>
        <taxon>Pyraustinae</taxon>
        <taxon>Loxostege</taxon>
    </lineage>
</organism>
<evidence type="ECO:0000256" key="2">
    <source>
        <dbReference type="ARBA" id="ARBA00043942"/>
    </source>
</evidence>
<evidence type="ECO:0000313" key="6">
    <source>
        <dbReference type="EMBL" id="KAL0842307.1"/>
    </source>
</evidence>
<proteinExistence type="inferred from homology"/>
<gene>
    <name evidence="6" type="ORF">ABMA28_014439</name>
</gene>
<feature type="region of interest" description="Disordered" evidence="5">
    <location>
        <begin position="1"/>
        <end position="26"/>
    </location>
</feature>
<dbReference type="AlphaFoldDB" id="A0ABD0TH13"/>
<evidence type="ECO:0000256" key="1">
    <source>
        <dbReference type="ARBA" id="ARBA00006412"/>
    </source>
</evidence>
<comment type="subcellular location">
    <subcellularLocation>
        <location evidence="2">Synaptic cleft</location>
    </subcellularLocation>
</comment>
<dbReference type="Pfam" id="PF11326">
    <property type="entry name" value="PANTS-like"/>
    <property type="match status" value="1"/>
</dbReference>
<reference evidence="6 7" key="1">
    <citation type="submission" date="2024-06" db="EMBL/GenBank/DDBJ databases">
        <title>A chromosome-level genome assembly of beet webworm, Loxostege sticticalis.</title>
        <authorList>
            <person name="Zhang Y."/>
        </authorList>
    </citation>
    <scope>NUCLEOTIDE SEQUENCE [LARGE SCALE GENOMIC DNA]</scope>
    <source>
        <strain evidence="6">AQ028</strain>
        <tissue evidence="6">Male pupae</tissue>
    </source>
</reference>
<dbReference type="InterPro" id="IPR021475">
    <property type="entry name" value="Pants/Emi1-like"/>
</dbReference>
<evidence type="ECO:0000313" key="7">
    <source>
        <dbReference type="Proteomes" id="UP001549921"/>
    </source>
</evidence>
<name>A0ABD0TH13_LOXSC</name>
<evidence type="ECO:0000256" key="3">
    <source>
        <dbReference type="ARBA" id="ARBA00044072"/>
    </source>
</evidence>
<protein>
    <recommendedName>
        <fullName evidence="3">Synaptic plasticity regulator PANTS</fullName>
    </recommendedName>
    <alternativeName>
        <fullName evidence="4">Plasticity-associated neural transcript short</fullName>
    </alternativeName>
</protein>
<evidence type="ECO:0000256" key="4">
    <source>
        <dbReference type="ARBA" id="ARBA00044235"/>
    </source>
</evidence>
<dbReference type="GO" id="GO:0043083">
    <property type="term" value="C:synaptic cleft"/>
    <property type="evidence" value="ECO:0007669"/>
    <property type="project" value="UniProtKB-SubCell"/>
</dbReference>
<comment type="caution">
    <text evidence="6">The sequence shown here is derived from an EMBL/GenBank/DDBJ whole genome shotgun (WGS) entry which is preliminary data.</text>
</comment>
<dbReference type="PANTHER" id="PTHR28052:SF1">
    <property type="entry name" value="UPF0545 PROTEIN C22ORF39"/>
    <property type="match status" value="1"/>
</dbReference>
<dbReference type="PANTHER" id="PTHR28052">
    <property type="entry name" value="UPF0545 PROTEIN C22ORF39"/>
    <property type="match status" value="1"/>
</dbReference>
<sequence length="161" mass="19130">MSQSTEKASETTPEKSEESSTTDEANLEDKWLIRDCSIYEDEYDECTSFKGRFHQYFIFGKTVDCNQWKKDYDNCCKWVKDQDVKAAEAVINSEKARRMERLRAHYRNDTWKKRDAPPEDWARPLPEWMVKRDENTYLAQKAKELREGKVEESDKGFCSIM</sequence>